<evidence type="ECO:0000259" key="3">
    <source>
        <dbReference type="PROSITE" id="PS50977"/>
    </source>
</evidence>
<dbReference type="AlphaFoldDB" id="B2KDJ8"/>
<dbReference type="STRING" id="445932.Emin_1041"/>
<dbReference type="Gene3D" id="1.10.357.10">
    <property type="entry name" value="Tetracycline Repressor, domain 2"/>
    <property type="match status" value="1"/>
</dbReference>
<accession>B2KDJ8</accession>
<dbReference type="InterPro" id="IPR001647">
    <property type="entry name" value="HTH_TetR"/>
</dbReference>
<dbReference type="Proteomes" id="UP000001029">
    <property type="component" value="Chromosome"/>
</dbReference>
<keyword evidence="5" id="KW-1185">Reference proteome</keyword>
<dbReference type="PANTHER" id="PTHR43479:SF11">
    <property type="entry name" value="ACREF_ENVCD OPERON REPRESSOR-RELATED"/>
    <property type="match status" value="1"/>
</dbReference>
<dbReference type="PROSITE" id="PS50977">
    <property type="entry name" value="HTH_TETR_2"/>
    <property type="match status" value="1"/>
</dbReference>
<dbReference type="InterPro" id="IPR050624">
    <property type="entry name" value="HTH-type_Tx_Regulator"/>
</dbReference>
<dbReference type="InterPro" id="IPR009057">
    <property type="entry name" value="Homeodomain-like_sf"/>
</dbReference>
<organism evidence="4 5">
    <name type="scientific">Elusimicrobium minutum (strain Pei191)</name>
    <dbReference type="NCBI Taxonomy" id="445932"/>
    <lineage>
        <taxon>Bacteria</taxon>
        <taxon>Pseudomonadati</taxon>
        <taxon>Elusimicrobiota</taxon>
        <taxon>Elusimicrobia</taxon>
        <taxon>Elusimicrobiales</taxon>
        <taxon>Elusimicrobiaceae</taxon>
        <taxon>Elusimicrobium</taxon>
    </lineage>
</organism>
<evidence type="ECO:0000256" key="2">
    <source>
        <dbReference type="PROSITE-ProRule" id="PRU00335"/>
    </source>
</evidence>
<protein>
    <submittedName>
        <fullName evidence="4">Transcriptional regulator, TetR family</fullName>
    </submittedName>
</protein>
<proteinExistence type="predicted"/>
<evidence type="ECO:0000313" key="5">
    <source>
        <dbReference type="Proteomes" id="UP000001029"/>
    </source>
</evidence>
<dbReference type="PANTHER" id="PTHR43479">
    <property type="entry name" value="ACREF/ENVCD OPERON REPRESSOR-RELATED"/>
    <property type="match status" value="1"/>
</dbReference>
<dbReference type="HOGENOM" id="CLU_1319920_0_0_0"/>
<keyword evidence="1 2" id="KW-0238">DNA-binding</keyword>
<dbReference type="EMBL" id="CP001055">
    <property type="protein sequence ID" value="ACC98594.1"/>
    <property type="molecule type" value="Genomic_DNA"/>
</dbReference>
<dbReference type="KEGG" id="emi:Emin_1041"/>
<name>B2KDJ8_ELUMP</name>
<gene>
    <name evidence="4" type="ordered locus">Emin_1041</name>
</gene>
<evidence type="ECO:0000256" key="1">
    <source>
        <dbReference type="ARBA" id="ARBA00023125"/>
    </source>
</evidence>
<feature type="DNA-binding region" description="H-T-H motif" evidence="2">
    <location>
        <begin position="29"/>
        <end position="48"/>
    </location>
</feature>
<dbReference type="GO" id="GO:0003677">
    <property type="term" value="F:DNA binding"/>
    <property type="evidence" value="ECO:0007669"/>
    <property type="project" value="UniProtKB-UniRule"/>
</dbReference>
<reference evidence="4 5" key="1">
    <citation type="journal article" date="2009" name="Appl. Environ. Microbiol.">
        <title>Genomic analysis of 'Elusimicrobium minutum,' the first cultivated representative of the phylum 'Elusimicrobia' (formerly termite group 1).</title>
        <authorList>
            <person name="Herlemann D.P.R."/>
            <person name="Geissinger O."/>
            <person name="Ikeda-Ohtsubo W."/>
            <person name="Kunin V."/>
            <person name="Sun H."/>
            <person name="Lapidus A."/>
            <person name="Hugenholtz P."/>
            <person name="Brune A."/>
        </authorList>
    </citation>
    <scope>NUCLEOTIDE SEQUENCE [LARGE SCALE GENOMIC DNA]</scope>
    <source>
        <strain evidence="4 5">Pei191</strain>
    </source>
</reference>
<evidence type="ECO:0000313" key="4">
    <source>
        <dbReference type="EMBL" id="ACC98594.1"/>
    </source>
</evidence>
<sequence length="208" mass="23506">MGRTSSGNDTKLIKTGLELAKKNGLGGFSVRQLCAKSKVNLGMFHYYFGTKDNFDKVILNEIYQTMILRMKTSLEGTPEENTRKLLYAVWDFIAENRILLSSLAGDVFSGNKNIIKYISENFTEHIFIMLGELEKAHKNKQLNTPSAADALILIIPPLALPNILFGLAERVDIGLLNKLKSKLISLKADMNQKRRIDMLINLVFKREK</sequence>
<dbReference type="SUPFAM" id="SSF46689">
    <property type="entry name" value="Homeodomain-like"/>
    <property type="match status" value="1"/>
</dbReference>
<dbReference type="RefSeq" id="WP_012415209.1">
    <property type="nucleotide sequence ID" value="NC_010644.1"/>
</dbReference>
<feature type="domain" description="HTH tetR-type" evidence="3">
    <location>
        <begin position="6"/>
        <end position="66"/>
    </location>
</feature>
<dbReference type="OrthoDB" id="2356263at2"/>